<dbReference type="PANTHER" id="PTHR12126:SF11">
    <property type="entry name" value="NADH DEHYDROGENASE [UBIQUINONE] 1 ALPHA SUBCOMPLEX SUBUNIT 9, MITOCHONDRIAL"/>
    <property type="match status" value="1"/>
</dbReference>
<dbReference type="PANTHER" id="PTHR12126">
    <property type="entry name" value="NADH-UBIQUINONE OXIDOREDUCTASE 39 KDA SUBUNIT-RELATED"/>
    <property type="match status" value="1"/>
</dbReference>
<dbReference type="Pfam" id="PF01370">
    <property type="entry name" value="Epimerase"/>
    <property type="match status" value="1"/>
</dbReference>
<dbReference type="AlphaFoldDB" id="A0A1I4BP19"/>
<keyword evidence="3" id="KW-1185">Reference proteome</keyword>
<organism evidence="2 3">
    <name type="scientific">Rhodanobacter glycinis</name>
    <dbReference type="NCBI Taxonomy" id="582702"/>
    <lineage>
        <taxon>Bacteria</taxon>
        <taxon>Pseudomonadati</taxon>
        <taxon>Pseudomonadota</taxon>
        <taxon>Gammaproteobacteria</taxon>
        <taxon>Lysobacterales</taxon>
        <taxon>Rhodanobacteraceae</taxon>
        <taxon>Rhodanobacter</taxon>
    </lineage>
</organism>
<dbReference type="InterPro" id="IPR051207">
    <property type="entry name" value="ComplexI_NDUFA9_subunit"/>
</dbReference>
<evidence type="ECO:0000313" key="2">
    <source>
        <dbReference type="EMBL" id="SFK70612.1"/>
    </source>
</evidence>
<dbReference type="EMBL" id="FOSR01000005">
    <property type="protein sequence ID" value="SFK70612.1"/>
    <property type="molecule type" value="Genomic_DNA"/>
</dbReference>
<dbReference type="Gene3D" id="3.40.50.720">
    <property type="entry name" value="NAD(P)-binding Rossmann-like Domain"/>
    <property type="match status" value="1"/>
</dbReference>
<feature type="domain" description="NAD-dependent epimerase/dehydratase" evidence="1">
    <location>
        <begin position="114"/>
        <end position="195"/>
    </location>
</feature>
<dbReference type="Proteomes" id="UP000198725">
    <property type="component" value="Unassembled WGS sequence"/>
</dbReference>
<dbReference type="RefSeq" id="WP_092703015.1">
    <property type="nucleotide sequence ID" value="NZ_FOSR01000005.1"/>
</dbReference>
<dbReference type="GO" id="GO:0044877">
    <property type="term" value="F:protein-containing complex binding"/>
    <property type="evidence" value="ECO:0007669"/>
    <property type="project" value="TreeGrafter"/>
</dbReference>
<gene>
    <name evidence="2" type="ORF">SAMN05192579_105201</name>
</gene>
<protein>
    <submittedName>
        <fullName evidence="2">Nucleoside-diphosphate-sugar epimerase</fullName>
    </submittedName>
</protein>
<name>A0A1I4BP19_9GAMM</name>
<proteinExistence type="predicted"/>
<reference evidence="3" key="1">
    <citation type="submission" date="2016-10" db="EMBL/GenBank/DDBJ databases">
        <authorList>
            <person name="Varghese N."/>
            <person name="Submissions S."/>
        </authorList>
    </citation>
    <scope>NUCLEOTIDE SEQUENCE [LARGE SCALE GENOMIC DNA]</scope>
    <source>
        <strain evidence="3">MO64</strain>
    </source>
</reference>
<evidence type="ECO:0000259" key="1">
    <source>
        <dbReference type="Pfam" id="PF01370"/>
    </source>
</evidence>
<dbReference type="SUPFAM" id="SSF51735">
    <property type="entry name" value="NAD(P)-binding Rossmann-fold domains"/>
    <property type="match status" value="1"/>
</dbReference>
<sequence>MTVLVFGGSSQIGHFLLPALCERGEPVLALSRQPRDAQAGLDWIEGQLPDAVPAVKDVSAIISFGPLQPFADWLAQAPLPLAPRVIATSSMSAETKRASPVPAERAISQQLRDGETALAAACARHGCAWTVLRPTLIYGAGLDKSLTPIARRASRTRLFPLPAGHGLRQPVHAADIALAVLAALDVASSAGRVLSLGGGERLPAADMFARVRRSLPVATVPLPLPAWLLRGARRVLPRLAGPMGRLESDLVADNTELTRLLGVTPRPFRPDADCWQSPPSVRS</sequence>
<dbReference type="InterPro" id="IPR001509">
    <property type="entry name" value="Epimerase_deHydtase"/>
</dbReference>
<evidence type="ECO:0000313" key="3">
    <source>
        <dbReference type="Proteomes" id="UP000198725"/>
    </source>
</evidence>
<accession>A0A1I4BP19</accession>
<dbReference type="InterPro" id="IPR036291">
    <property type="entry name" value="NAD(P)-bd_dom_sf"/>
</dbReference>